<evidence type="ECO:0000313" key="1">
    <source>
        <dbReference type="EMBL" id="KII69012.1"/>
    </source>
</evidence>
<proteinExistence type="predicted"/>
<evidence type="ECO:0000313" key="2">
    <source>
        <dbReference type="Proteomes" id="UP000031668"/>
    </source>
</evidence>
<dbReference type="OrthoDB" id="126031at2759"/>
<protein>
    <submittedName>
        <fullName evidence="1">Uncharacterized protein</fullName>
    </submittedName>
</protein>
<dbReference type="EMBL" id="JWZT01002643">
    <property type="protein sequence ID" value="KII69012.1"/>
    <property type="molecule type" value="Genomic_DNA"/>
</dbReference>
<organism evidence="1 2">
    <name type="scientific">Thelohanellus kitauei</name>
    <name type="common">Myxosporean</name>
    <dbReference type="NCBI Taxonomy" id="669202"/>
    <lineage>
        <taxon>Eukaryota</taxon>
        <taxon>Metazoa</taxon>
        <taxon>Cnidaria</taxon>
        <taxon>Myxozoa</taxon>
        <taxon>Myxosporea</taxon>
        <taxon>Bivalvulida</taxon>
        <taxon>Platysporina</taxon>
        <taxon>Myxobolidae</taxon>
        <taxon>Thelohanellus</taxon>
    </lineage>
</organism>
<keyword evidence="2" id="KW-1185">Reference proteome</keyword>
<accession>A0A0C2N544</accession>
<comment type="caution">
    <text evidence="1">The sequence shown here is derived from an EMBL/GenBank/DDBJ whole genome shotgun (WGS) entry which is preliminary data.</text>
</comment>
<reference evidence="1 2" key="1">
    <citation type="journal article" date="2014" name="Genome Biol. Evol.">
        <title>The genome of the myxosporean Thelohanellus kitauei shows adaptations to nutrient acquisition within its fish host.</title>
        <authorList>
            <person name="Yang Y."/>
            <person name="Xiong J."/>
            <person name="Zhou Z."/>
            <person name="Huo F."/>
            <person name="Miao W."/>
            <person name="Ran C."/>
            <person name="Liu Y."/>
            <person name="Zhang J."/>
            <person name="Feng J."/>
            <person name="Wang M."/>
            <person name="Wang M."/>
            <person name="Wang L."/>
            <person name="Yao B."/>
        </authorList>
    </citation>
    <scope>NUCLEOTIDE SEQUENCE [LARGE SCALE GENOMIC DNA]</scope>
    <source>
        <strain evidence="1">Wuqing</strain>
    </source>
</reference>
<dbReference type="Proteomes" id="UP000031668">
    <property type="component" value="Unassembled WGS sequence"/>
</dbReference>
<gene>
    <name evidence="1" type="ORF">RF11_09953</name>
</gene>
<sequence length="119" mass="13979">MYQREGRIDKLSKGGKHRAKFTDEQKESLCDILEEDFSPTIQRICDLRDDPQNALATRQYGMNFLRIAPYRKKKFIDETGFQVKMICLYGQEITGYREKRIVLALRSRNYSVACTNSCR</sequence>
<dbReference type="AlphaFoldDB" id="A0A0C2N544"/>
<name>A0A0C2N544_THEKT</name>